<dbReference type="RefSeq" id="WP_225238461.1">
    <property type="nucleotide sequence ID" value="NZ_JAHYBX010000002.1"/>
</dbReference>
<sequence>MAADPAGFASRDPLSPQFWDERFARSFTPWDRGGVPQALRDFVARSPAPLSTLIPGCGSAYELAFLCEAGWDALAIDFAPEAVARGRALAGQWETRVVQADFFAWQPPQASGFIYECAFLCALPPAMRAHVAARWAALLPPGALLGGFFFFDQTVKGPPFGIDRAGLAALLAPCFDLVEDAPVADSIPIFAGKERWMLWRRRA</sequence>
<name>A0ABS7YAP6_9BURK</name>
<evidence type="ECO:0000256" key="3">
    <source>
        <dbReference type="ARBA" id="ARBA00022679"/>
    </source>
</evidence>
<evidence type="ECO:0000313" key="5">
    <source>
        <dbReference type="EMBL" id="MCA1856167.1"/>
    </source>
</evidence>
<keyword evidence="1" id="KW-0597">Phosphoprotein</keyword>
<dbReference type="EMBL" id="JAHYBX010000002">
    <property type="protein sequence ID" value="MCA1856167.1"/>
    <property type="molecule type" value="Genomic_DNA"/>
</dbReference>
<keyword evidence="4" id="KW-0949">S-adenosyl-L-methionine</keyword>
<dbReference type="InterPro" id="IPR008854">
    <property type="entry name" value="TPMT"/>
</dbReference>
<dbReference type="SUPFAM" id="SSF53335">
    <property type="entry name" value="S-adenosyl-L-methionine-dependent methyltransferases"/>
    <property type="match status" value="1"/>
</dbReference>
<dbReference type="PANTHER" id="PTHR32183:SF6">
    <property type="entry name" value="CYSTEINE SULFINATE DESULFINASE_CYSTEINE DESULFURASE AND RELATED ENZYMES"/>
    <property type="match status" value="1"/>
</dbReference>
<evidence type="ECO:0000313" key="6">
    <source>
        <dbReference type="Proteomes" id="UP001198602"/>
    </source>
</evidence>
<evidence type="ECO:0000256" key="1">
    <source>
        <dbReference type="ARBA" id="ARBA00022553"/>
    </source>
</evidence>
<gene>
    <name evidence="5" type="ORF">LE190_09540</name>
</gene>
<reference evidence="5 6" key="1">
    <citation type="submission" date="2021-07" db="EMBL/GenBank/DDBJ databases">
        <title>Characterization of Violacein-producing bacteria and related species.</title>
        <authorList>
            <person name="Wilson H.S."/>
            <person name="De Leon M.E."/>
        </authorList>
    </citation>
    <scope>NUCLEOTIDE SEQUENCE [LARGE SCALE GENOMIC DNA]</scope>
    <source>
        <strain evidence="5 6">HSC-2F05</strain>
    </source>
</reference>
<proteinExistence type="predicted"/>
<dbReference type="GO" id="GO:0032259">
    <property type="term" value="P:methylation"/>
    <property type="evidence" value="ECO:0007669"/>
    <property type="project" value="UniProtKB-KW"/>
</dbReference>
<accession>A0ABS7YAP6</accession>
<evidence type="ECO:0000256" key="2">
    <source>
        <dbReference type="ARBA" id="ARBA00022603"/>
    </source>
</evidence>
<dbReference type="Gene3D" id="3.40.50.150">
    <property type="entry name" value="Vaccinia Virus protein VP39"/>
    <property type="match status" value="1"/>
</dbReference>
<evidence type="ECO:0000256" key="4">
    <source>
        <dbReference type="ARBA" id="ARBA00022691"/>
    </source>
</evidence>
<dbReference type="PANTHER" id="PTHR32183">
    <property type="match status" value="1"/>
</dbReference>
<dbReference type="PROSITE" id="PS51585">
    <property type="entry name" value="SAM_MT_TPMT"/>
    <property type="match status" value="1"/>
</dbReference>
<dbReference type="InterPro" id="IPR029063">
    <property type="entry name" value="SAM-dependent_MTases_sf"/>
</dbReference>
<dbReference type="GO" id="GO:0008168">
    <property type="term" value="F:methyltransferase activity"/>
    <property type="evidence" value="ECO:0007669"/>
    <property type="project" value="UniProtKB-KW"/>
</dbReference>
<organism evidence="5 6">
    <name type="scientific">Massilia hydrophila</name>
    <dbReference type="NCBI Taxonomy" id="3044279"/>
    <lineage>
        <taxon>Bacteria</taxon>
        <taxon>Pseudomonadati</taxon>
        <taxon>Pseudomonadota</taxon>
        <taxon>Betaproteobacteria</taxon>
        <taxon>Burkholderiales</taxon>
        <taxon>Oxalobacteraceae</taxon>
        <taxon>Telluria group</taxon>
        <taxon>Massilia</taxon>
    </lineage>
</organism>
<dbReference type="Pfam" id="PF05724">
    <property type="entry name" value="TPMT"/>
    <property type="match status" value="1"/>
</dbReference>
<keyword evidence="2 5" id="KW-0489">Methyltransferase</keyword>
<comment type="caution">
    <text evidence="5">The sequence shown here is derived from an EMBL/GenBank/DDBJ whole genome shotgun (WGS) entry which is preliminary data.</text>
</comment>
<keyword evidence="3" id="KW-0808">Transferase</keyword>
<protein>
    <submittedName>
        <fullName evidence="5">TPMT family class I SAM-dependent methyltransferase</fullName>
    </submittedName>
</protein>
<dbReference type="Proteomes" id="UP001198602">
    <property type="component" value="Unassembled WGS sequence"/>
</dbReference>
<keyword evidence="6" id="KW-1185">Reference proteome</keyword>